<evidence type="ECO:0000259" key="4">
    <source>
        <dbReference type="Pfam" id="PF25023"/>
    </source>
</evidence>
<keyword evidence="1" id="KW-0677">Repeat</keyword>
<keyword evidence="6" id="KW-1185">Reference proteome</keyword>
<proteinExistence type="predicted"/>
<reference evidence="5 6" key="1">
    <citation type="submission" date="2013-06" db="EMBL/GenBank/DDBJ databases">
        <title>The Genome Sequence of Acinetobacter gyllenbergii CIP 110306.</title>
        <authorList>
            <consortium name="The Broad Institute Genome Sequencing Platform"/>
            <consortium name="The Broad Institute Genome Sequencing Center for Infectious Disease"/>
            <person name="Cerqueira G."/>
            <person name="Feldgarden M."/>
            <person name="Courvalin P."/>
            <person name="Perichon B."/>
            <person name="Grillot-Courvalin C."/>
            <person name="Clermont D."/>
            <person name="Rocha E."/>
            <person name="Yoon E.-J."/>
            <person name="Nemec A."/>
            <person name="Young S.K."/>
            <person name="Zeng Q."/>
            <person name="Gargeya S."/>
            <person name="Fitzgerald M."/>
            <person name="Abouelleil A."/>
            <person name="Alvarado L."/>
            <person name="Berlin A.M."/>
            <person name="Chapman S.B."/>
            <person name="Dewar J."/>
            <person name="Goldberg J."/>
            <person name="Griggs A."/>
            <person name="Gujja S."/>
            <person name="Hansen M."/>
            <person name="Howarth C."/>
            <person name="Imamovic A."/>
            <person name="Larimer J."/>
            <person name="McCowan C."/>
            <person name="Murphy C."/>
            <person name="Pearson M."/>
            <person name="Priest M."/>
            <person name="Roberts A."/>
            <person name="Saif S."/>
            <person name="Shea T."/>
            <person name="Sykes S."/>
            <person name="Wortman J."/>
            <person name="Nusbaum C."/>
            <person name="Birren B."/>
        </authorList>
    </citation>
    <scope>NUCLEOTIDE SEQUENCE [LARGE SCALE GENOMIC DNA]</scope>
    <source>
        <strain evidence="5 6">CIP 110306</strain>
    </source>
</reference>
<evidence type="ECO:0000313" key="6">
    <source>
        <dbReference type="Proteomes" id="UP000014523"/>
    </source>
</evidence>
<accession>A0A829HL74</accession>
<evidence type="ECO:0000259" key="2">
    <source>
        <dbReference type="Pfam" id="PF03527"/>
    </source>
</evidence>
<name>A0A829HL74_9GAMM</name>
<sequence length="1658" mass="188655">MTTKNIEQIKEQRQSVVQLAIFNLESITDVADLQMTANQIQHYLNVYGNTSLQQLKSGANIPTVANIFALTESILGLLHYTRETESGDVGVQQVAILGANLIGLFVEPYHQAHVRMALRPMLGLMADSLYPENGKITSAQIKRLSLHLNAMIAGDLEKFLHETQMKLPELLEQASILATTILQSFVTAPSGTSFEKKIIATGVSAEKRDPKLKFTNWAVPLIHLLEAPTQTDISTKIETQKGSSLIQGVTQALTTLDRALQQQANVDQKYTLAWLIQECLNTIQTQNKKTNASVPANQTGEHEQHTNGDILEFLSLQIDAINAPPCSGTDSQSENSIRYSIGTEQIQDIDFYLTKIDFTFSRQYNSQRDGLDLEMIGARWITPFSYVITQNTQGYLFIDAMGRKHQLPSSIITSRYSMPFERFSIEPLEDGDLILNVGTDWDLYFHSFNQGKSYQLIQQLNQKTEERIQFNYLLINQLAYLQAVDFQFKRAKQTLKFAFNDQVKIIAIFVDEQPEPLARYEYDIKGNLVKAYDQNGYFRQYEYNHAHQLTRYTDRTGRGHNIRYDSTAATARAIEEWADDGSFHTTLKWHPRLRQVTVFDAYDTPTYYYFDLHGFTYRIRLADGRESWYSRDKQKRITRQIDFEGRETQQEYNDLGQLAKIIQPNGGVIRFAYDVQGHLSEIKDPEGNIWKREYDTQGNLSKEINPQGLVTQYKYNNDNQLIELTDAIGGTKKFKYNDLGQILSYTDCSGKSSHWDYDETSQLKSQLSAEEQRIEYQYSTQGKDKGQLQTIVYPDGLNEHFEHDEEGRLLKHTDTKGLITRYQYNAVGLLERRVDANHHQIRYQWDKKGRIHRLFNQNQAVYQFDYNHYGQLIREQAFDGEEKHFIYNENGQLFQIQQSNIQTQFYYHADGHIASKDYIDLETRQPYTETFEYNLNQQLSKVSNGLSQIDLYYDALGQLVREHQHYKIPDHPALTAVLRYEYDELGHLIKTIRPDGQIQTHLNYGAGHVYGIAFNKQEMVAFQRDGLHRERVRLLANGLIQTKQYNQVGLLCSQRIDTEQDSDSFNPLSTAKYHAERHYQYDKNYLITEIDDSRLGKFNYQYDPVGRLITSLSPFNSERFNFDPAGNLIESGQTQVNNNLIRQYQGRYYQYDARGNLIELQQKGKSLKLTWDHLNRLIQSDHNGKITEYGYDVFGRRLFKKNQNSLTLFGWEGDMMTWEAEQNFETGKSYTKHYVYEPNSFTPLFQTGYSNFIRLVETPDYKRYQTEAYSIAKDPLWKNDTRINRAELERVVFYHCDQVGTPQCLTNERGEAVWEITLNTWGKTLNVKAFHPDNPFEHTHLRFQGQYFDQETGLHYNRHRYYEPFSARYISKDPLGLEGGIHTSAYVRDPNQWVDPMGLMAEKNKNANQSKYERYSQDFNRRNAPIVERQRNTNEQAKVARGMGRNDFPVMNNKPTPSPGLLGNLFPNTMSAFAKDPALRRDLRNQGAINNTVLGAAVVAGYGPYVVAGAATGGGAVAAPIARKAAPYFGNGATLPSAGLSAGTIGKAAGVSALVGGGVDVGIQGLSCQCVTDINLVRTGGVAATSAVTGAWGASTSAAAGFGQVGWSSIALNAPKAGSFIKNNASGFLIFANEQVIGQASSRAVKAATAPKDEQSKK</sequence>
<dbReference type="Pfam" id="PF20148">
    <property type="entry name" value="DUF6531"/>
    <property type="match status" value="1"/>
</dbReference>
<evidence type="ECO:0000256" key="1">
    <source>
        <dbReference type="ARBA" id="ARBA00022737"/>
    </source>
</evidence>
<dbReference type="PANTHER" id="PTHR32305:SF15">
    <property type="entry name" value="PROTEIN RHSA-RELATED"/>
    <property type="match status" value="1"/>
</dbReference>
<dbReference type="NCBIfam" id="TIGR03696">
    <property type="entry name" value="Rhs_assc_core"/>
    <property type="match status" value="1"/>
</dbReference>
<dbReference type="Proteomes" id="UP000014523">
    <property type="component" value="Unassembled WGS sequence"/>
</dbReference>
<dbReference type="RefSeq" id="WP_016542099.1">
    <property type="nucleotide sequence ID" value="NZ_ASQH01000015.1"/>
</dbReference>
<comment type="caution">
    <text evidence="5">The sequence shown here is derived from an EMBL/GenBank/DDBJ whole genome shotgun (WGS) entry which is preliminary data.</text>
</comment>
<dbReference type="NCBIfam" id="TIGR01643">
    <property type="entry name" value="YD_repeat_2x"/>
    <property type="match status" value="3"/>
</dbReference>
<dbReference type="EMBL" id="ATGG01000003">
    <property type="protein sequence ID" value="EPF93340.1"/>
    <property type="molecule type" value="Genomic_DNA"/>
</dbReference>
<dbReference type="InterPro" id="IPR001826">
    <property type="entry name" value="RHS"/>
</dbReference>
<dbReference type="InterPro" id="IPR006530">
    <property type="entry name" value="YD"/>
</dbReference>
<dbReference type="Pfam" id="PF05593">
    <property type="entry name" value="RHS_repeat"/>
    <property type="match status" value="1"/>
</dbReference>
<dbReference type="Pfam" id="PF03527">
    <property type="entry name" value="RHS"/>
    <property type="match status" value="1"/>
</dbReference>
<feature type="domain" description="Teneurin-like YD-shell" evidence="4">
    <location>
        <begin position="629"/>
        <end position="791"/>
    </location>
</feature>
<dbReference type="InterPro" id="IPR022385">
    <property type="entry name" value="Rhs_assc_core"/>
</dbReference>
<gene>
    <name evidence="5" type="ORF">F957_00136</name>
</gene>
<feature type="domain" description="DUF6531" evidence="3">
    <location>
        <begin position="336"/>
        <end position="405"/>
    </location>
</feature>
<protein>
    <submittedName>
        <fullName evidence="5">Uncharacterized protein</fullName>
    </submittedName>
</protein>
<dbReference type="InterPro" id="IPR050708">
    <property type="entry name" value="T6SS_VgrG/RHS"/>
</dbReference>
<dbReference type="InterPro" id="IPR045351">
    <property type="entry name" value="DUF6531"/>
</dbReference>
<feature type="domain" description="RHS protein conserved region" evidence="2">
    <location>
        <begin position="1292"/>
        <end position="1326"/>
    </location>
</feature>
<dbReference type="PANTHER" id="PTHR32305">
    <property type="match status" value="1"/>
</dbReference>
<dbReference type="InterPro" id="IPR031325">
    <property type="entry name" value="RHS_repeat"/>
</dbReference>
<dbReference type="Gene3D" id="2.180.10.10">
    <property type="entry name" value="RHS repeat-associated core"/>
    <property type="match status" value="2"/>
</dbReference>
<evidence type="ECO:0000313" key="5">
    <source>
        <dbReference type="EMBL" id="EPF93340.1"/>
    </source>
</evidence>
<dbReference type="InterPro" id="IPR056823">
    <property type="entry name" value="TEN-like_YD-shell"/>
</dbReference>
<evidence type="ECO:0000259" key="3">
    <source>
        <dbReference type="Pfam" id="PF20148"/>
    </source>
</evidence>
<organism evidence="5 6">
    <name type="scientific">Acinetobacter gyllenbergii CIP 110306 = MTCC 11365</name>
    <dbReference type="NCBI Taxonomy" id="1217657"/>
    <lineage>
        <taxon>Bacteria</taxon>
        <taxon>Pseudomonadati</taxon>
        <taxon>Pseudomonadota</taxon>
        <taxon>Gammaproteobacteria</taxon>
        <taxon>Moraxellales</taxon>
        <taxon>Moraxellaceae</taxon>
        <taxon>Acinetobacter</taxon>
    </lineage>
</organism>
<dbReference type="CDD" id="cd20743">
    <property type="entry name" value="FIX_RhsA-like"/>
    <property type="match status" value="1"/>
</dbReference>
<dbReference type="Pfam" id="PF25023">
    <property type="entry name" value="TEN_YD-shell"/>
    <property type="match status" value="2"/>
</dbReference>
<feature type="domain" description="Teneurin-like YD-shell" evidence="4">
    <location>
        <begin position="1070"/>
        <end position="1192"/>
    </location>
</feature>